<dbReference type="InParanoid" id="H2XKT4"/>
<dbReference type="AlphaFoldDB" id="H2XKT4"/>
<reference evidence="2" key="1">
    <citation type="journal article" date="2002" name="Science">
        <title>The draft genome of Ciona intestinalis: insights into chordate and vertebrate origins.</title>
        <authorList>
            <person name="Dehal P."/>
            <person name="Satou Y."/>
            <person name="Campbell R.K."/>
            <person name="Chapman J."/>
            <person name="Degnan B."/>
            <person name="De Tomaso A."/>
            <person name="Davidson B."/>
            <person name="Di Gregorio A."/>
            <person name="Gelpke M."/>
            <person name="Goodstein D.M."/>
            <person name="Harafuji N."/>
            <person name="Hastings K.E."/>
            <person name="Ho I."/>
            <person name="Hotta K."/>
            <person name="Huang W."/>
            <person name="Kawashima T."/>
            <person name="Lemaire P."/>
            <person name="Martinez D."/>
            <person name="Meinertzhagen I.A."/>
            <person name="Necula S."/>
            <person name="Nonaka M."/>
            <person name="Putnam N."/>
            <person name="Rash S."/>
            <person name="Saiga H."/>
            <person name="Satake M."/>
            <person name="Terry A."/>
            <person name="Yamada L."/>
            <person name="Wang H.G."/>
            <person name="Awazu S."/>
            <person name="Azumi K."/>
            <person name="Boore J."/>
            <person name="Branno M."/>
            <person name="Chin-Bow S."/>
            <person name="DeSantis R."/>
            <person name="Doyle S."/>
            <person name="Francino P."/>
            <person name="Keys D.N."/>
            <person name="Haga S."/>
            <person name="Hayashi H."/>
            <person name="Hino K."/>
            <person name="Imai K.S."/>
            <person name="Inaba K."/>
            <person name="Kano S."/>
            <person name="Kobayashi K."/>
            <person name="Kobayashi M."/>
            <person name="Lee B.I."/>
            <person name="Makabe K.W."/>
            <person name="Manohar C."/>
            <person name="Matassi G."/>
            <person name="Medina M."/>
            <person name="Mochizuki Y."/>
            <person name="Mount S."/>
            <person name="Morishita T."/>
            <person name="Miura S."/>
            <person name="Nakayama A."/>
            <person name="Nishizaka S."/>
            <person name="Nomoto H."/>
            <person name="Ohta F."/>
            <person name="Oishi K."/>
            <person name="Rigoutsos I."/>
            <person name="Sano M."/>
            <person name="Sasaki A."/>
            <person name="Sasakura Y."/>
            <person name="Shoguchi E."/>
            <person name="Shin-i T."/>
            <person name="Spagnuolo A."/>
            <person name="Stainier D."/>
            <person name="Suzuki M.M."/>
            <person name="Tassy O."/>
            <person name="Takatori N."/>
            <person name="Tokuoka M."/>
            <person name="Yagi K."/>
            <person name="Yoshizaki F."/>
            <person name="Wada S."/>
            <person name="Zhang C."/>
            <person name="Hyatt P.D."/>
            <person name="Larimer F."/>
            <person name="Detter C."/>
            <person name="Doggett N."/>
            <person name="Glavina T."/>
            <person name="Hawkins T."/>
            <person name="Richardson P."/>
            <person name="Lucas S."/>
            <person name="Kohara Y."/>
            <person name="Levine M."/>
            <person name="Satoh N."/>
            <person name="Rokhsar D.S."/>
        </authorList>
    </citation>
    <scope>NUCLEOTIDE SEQUENCE [LARGE SCALE GENOMIC DNA]</scope>
</reference>
<sequence>MKTKSTSCNTLGGESTSCKTSTGWSKLLRSRRSIVGSGMQF</sequence>
<name>H2XKT4_CIOIN</name>
<evidence type="ECO:0000313" key="2">
    <source>
        <dbReference type="Proteomes" id="UP000008144"/>
    </source>
</evidence>
<reference evidence="1" key="3">
    <citation type="submission" date="2025-08" db="UniProtKB">
        <authorList>
            <consortium name="Ensembl"/>
        </authorList>
    </citation>
    <scope>IDENTIFICATION</scope>
</reference>
<proteinExistence type="predicted"/>
<evidence type="ECO:0000313" key="1">
    <source>
        <dbReference type="Ensembl" id="ENSCINP00000030266.1"/>
    </source>
</evidence>
<reference evidence="1" key="2">
    <citation type="journal article" date="2008" name="Genome Biol.">
        <title>Improved genome assembly and evidence-based global gene model set for the chordate Ciona intestinalis: new insight into intron and operon populations.</title>
        <authorList>
            <person name="Satou Y."/>
            <person name="Mineta K."/>
            <person name="Ogasawara M."/>
            <person name="Sasakura Y."/>
            <person name="Shoguchi E."/>
            <person name="Ueno K."/>
            <person name="Yamada L."/>
            <person name="Matsumoto J."/>
            <person name="Wasserscheid J."/>
            <person name="Dewar K."/>
            <person name="Wiley G.B."/>
            <person name="Macmil S.L."/>
            <person name="Roe B.A."/>
            <person name="Zeller R.W."/>
            <person name="Hastings K.E."/>
            <person name="Lemaire P."/>
            <person name="Lindquist E."/>
            <person name="Endo T."/>
            <person name="Hotta K."/>
            <person name="Inaba K."/>
        </authorList>
    </citation>
    <scope>NUCLEOTIDE SEQUENCE [LARGE SCALE GENOMIC DNA]</scope>
    <source>
        <strain evidence="1">wild type</strain>
    </source>
</reference>
<protein>
    <submittedName>
        <fullName evidence="1">Uncharacterized protein</fullName>
    </submittedName>
</protein>
<dbReference type="Proteomes" id="UP000008144">
    <property type="component" value="Chromosome 8"/>
</dbReference>
<dbReference type="HOGENOM" id="CLU_3282092_0_0_1"/>
<dbReference type="Ensembl" id="ENSCINT00000034803.1">
    <property type="protein sequence ID" value="ENSCINP00000030266.1"/>
    <property type="gene ID" value="ENSCING00000019574.1"/>
</dbReference>
<dbReference type="EMBL" id="EAAA01002668">
    <property type="status" value="NOT_ANNOTATED_CDS"/>
    <property type="molecule type" value="Genomic_DNA"/>
</dbReference>
<keyword evidence="2" id="KW-1185">Reference proteome</keyword>
<organism evidence="1 2">
    <name type="scientific">Ciona intestinalis</name>
    <name type="common">Transparent sea squirt</name>
    <name type="synonym">Ascidia intestinalis</name>
    <dbReference type="NCBI Taxonomy" id="7719"/>
    <lineage>
        <taxon>Eukaryota</taxon>
        <taxon>Metazoa</taxon>
        <taxon>Chordata</taxon>
        <taxon>Tunicata</taxon>
        <taxon>Ascidiacea</taxon>
        <taxon>Phlebobranchia</taxon>
        <taxon>Cionidae</taxon>
        <taxon>Ciona</taxon>
    </lineage>
</organism>
<reference evidence="1" key="4">
    <citation type="submission" date="2025-09" db="UniProtKB">
        <authorList>
            <consortium name="Ensembl"/>
        </authorList>
    </citation>
    <scope>IDENTIFICATION</scope>
</reference>
<accession>H2XKT4</accession>